<dbReference type="GO" id="GO:0051321">
    <property type="term" value="P:meiotic cell cycle"/>
    <property type="evidence" value="ECO:0000318"/>
    <property type="project" value="GO_Central"/>
</dbReference>
<reference evidence="9 10" key="1">
    <citation type="journal article" date="2014" name="Nat. Commun.">
        <title>Klebsormidium flaccidum genome reveals primary factors for plant terrestrial adaptation.</title>
        <authorList>
            <person name="Hori K."/>
            <person name="Maruyama F."/>
            <person name="Fujisawa T."/>
            <person name="Togashi T."/>
            <person name="Yamamoto N."/>
            <person name="Seo M."/>
            <person name="Sato S."/>
            <person name="Yamada T."/>
            <person name="Mori H."/>
            <person name="Tajima N."/>
            <person name="Moriyama T."/>
            <person name="Ikeuchi M."/>
            <person name="Watanabe M."/>
            <person name="Wada H."/>
            <person name="Kobayashi K."/>
            <person name="Saito M."/>
            <person name="Masuda T."/>
            <person name="Sasaki-Sekimoto Y."/>
            <person name="Mashiguchi K."/>
            <person name="Awai K."/>
            <person name="Shimojima M."/>
            <person name="Masuda S."/>
            <person name="Iwai M."/>
            <person name="Nobusawa T."/>
            <person name="Narise T."/>
            <person name="Kondo S."/>
            <person name="Saito H."/>
            <person name="Sato R."/>
            <person name="Murakawa M."/>
            <person name="Ihara Y."/>
            <person name="Oshima-Yamada Y."/>
            <person name="Ohtaka K."/>
            <person name="Satoh M."/>
            <person name="Sonobe K."/>
            <person name="Ishii M."/>
            <person name="Ohtani R."/>
            <person name="Kanamori-Sato M."/>
            <person name="Honoki R."/>
            <person name="Miyazaki D."/>
            <person name="Mochizuki H."/>
            <person name="Umetsu J."/>
            <person name="Higashi K."/>
            <person name="Shibata D."/>
            <person name="Kamiya Y."/>
            <person name="Sato N."/>
            <person name="Nakamura Y."/>
            <person name="Tabata S."/>
            <person name="Ida S."/>
            <person name="Kurokawa K."/>
            <person name="Ohta H."/>
        </authorList>
    </citation>
    <scope>NUCLEOTIDE SEQUENCE [LARGE SCALE GENOMIC DNA]</scope>
    <source>
        <strain evidence="9 10">NIES-2285</strain>
    </source>
</reference>
<evidence type="ECO:0000256" key="3">
    <source>
        <dbReference type="ARBA" id="ARBA00022490"/>
    </source>
</evidence>
<organism evidence="9 10">
    <name type="scientific">Klebsormidium nitens</name>
    <name type="common">Green alga</name>
    <name type="synonym">Ulothrix nitens</name>
    <dbReference type="NCBI Taxonomy" id="105231"/>
    <lineage>
        <taxon>Eukaryota</taxon>
        <taxon>Viridiplantae</taxon>
        <taxon>Streptophyta</taxon>
        <taxon>Klebsormidiophyceae</taxon>
        <taxon>Klebsormidiales</taxon>
        <taxon>Klebsormidiaceae</taxon>
        <taxon>Klebsormidium</taxon>
    </lineage>
</organism>
<dbReference type="AlphaFoldDB" id="A0A1Y1HTI8"/>
<dbReference type="Gene3D" id="1.20.120.1900">
    <property type="entry name" value="Gamma-tubulin complex, C-terminal domain"/>
    <property type="match status" value="1"/>
</dbReference>
<proteinExistence type="inferred from homology"/>
<dbReference type="GO" id="GO:0005874">
    <property type="term" value="C:microtubule"/>
    <property type="evidence" value="ECO:0007669"/>
    <property type="project" value="UniProtKB-KW"/>
</dbReference>
<dbReference type="PANTHER" id="PTHR19302:SF33">
    <property type="entry name" value="GAMMA-TUBULIN COMPLEX COMPONENT 5"/>
    <property type="match status" value="1"/>
</dbReference>
<evidence type="ECO:0000256" key="4">
    <source>
        <dbReference type="ARBA" id="ARBA00022701"/>
    </source>
</evidence>
<sequence length="1242" mass="136675">MASAFAQRERALNEKLFGDLVQRQAELQPQTENFSIALQFCLQNTAQHTYLDPNPSTVSSQYKELLQRLEINSQLRKADALKVLTAKFQKQPLQSFYPDVNASVLSLLYHLADAPASTPLDFEPKLFEEPSTELSIKDIDDSDDVDSEWSYDWSTESDLKSDDGESVSEEFPGASDEEATAGSDQDSPHTFDWKTYSLQLDEESGPSNLVEEDEAEPNAADLSGTLVEAISRSRGSGLASLQPNPSLRTTEAVLVRQVLRLLQGTVQSAFCSGAHRFQLIDGVHVTHLSPSSLRQLLAPFLVAASSLKHVQDWIAGVRAKTWQSFGDERRQARGPTMEAFANALRIQVQSLMASVVEAESEAARGAAGTQVTLLSLRQRLRGVLQGSRFLEMVLDAVTASETGNAADDAEHLLSVLYQLMGQHCLLEDGEEAAYRTVLSLFLASLQPMLTALNAWLEEGILQDAANELFICANPAVPIEDSAFWLLGHSLRRRHRPSPPQTPEARSSHSSAYPPEPATQPLPTSAASTPTSPPPEDDLICPPFLSGLAPAILRTGKSLQLLNHVIQDPSSELARPSAGPFPRTSFPFSSPSKSPFRYSAPPSPGLRASNPPTPPDTRSRRASLVSQLPSPSQRASPLHTPLRTEVAFSPRLPQAASSEPIPSGGKEEFSAERSREERRPLYHKFCDSLRLLVTAKVGSEAEKATVLAERTEASESAQSSDEGDSLSSLWAKSFVVEDWAVALQHAAIEASEGAAAQTNSDAVYSFLRHDANTRSQNQNGDGQLERAEFLALPPLDDADLRAALGQETEAASTSGRGDDDELFRRVPGNDYANAPNGGALVVDLCKLDAGSLMQRVAREPTWLPRVSFGVGRGDELEWLRKARLRATPPPAVLIQECLLKHIGQQVDHVGARLLARLMGEWQLIEELAILRAVYLLGSGDVLHQFTTALFAKLERREPWDDFHELNTMLQNSVRASGDSALSLIQDSLLIRVVDPEGSDAPSHRPVLRSFGIDALDCLRFSYKVSWPLELIISEAAIHKYNQVMAFLLKLKRAKHGLDRAARWKINGLGSSGGKQRLLFQQKLLHFINTLHQYVMDRVLHSAWLDLRTEMAAATSLDEVIACHERYLAAIQKQCLVASDKLWTLLASRVRTMVAIALDFCSLQRTLSSDGANPDVLARGEAEMLRLERQFHESMVFLLRVLSSKLNVGHFPHLADLVIRINYNHYYMNEQGRILLSPASASMH</sequence>
<comment type="similarity">
    <text evidence="2">Belongs to the TUBGCP family.</text>
</comment>
<comment type="subcellular location">
    <subcellularLocation>
        <location evidence="1">Cytoplasm</location>
        <location evidence="1">Cytoskeleton</location>
    </subcellularLocation>
</comment>
<dbReference type="Proteomes" id="UP000054558">
    <property type="component" value="Unassembled WGS sequence"/>
</dbReference>
<keyword evidence="5" id="KW-0206">Cytoskeleton</keyword>
<evidence type="ECO:0000313" key="10">
    <source>
        <dbReference type="Proteomes" id="UP000054558"/>
    </source>
</evidence>
<dbReference type="STRING" id="105231.A0A1Y1HTI8"/>
<evidence type="ECO:0000259" key="8">
    <source>
        <dbReference type="Pfam" id="PF17681"/>
    </source>
</evidence>
<dbReference type="GO" id="GO:0043015">
    <property type="term" value="F:gamma-tubulin binding"/>
    <property type="evidence" value="ECO:0000318"/>
    <property type="project" value="GO_Central"/>
</dbReference>
<dbReference type="CDD" id="cd22572">
    <property type="entry name" value="GCP5_NTD"/>
    <property type="match status" value="1"/>
</dbReference>
<protein>
    <submittedName>
        <fullName evidence="9">Spc97 / Spc98 family of spindle pole body component</fullName>
    </submittedName>
</protein>
<feature type="compositionally biased region" description="Basic and acidic residues" evidence="6">
    <location>
        <begin position="664"/>
        <end position="676"/>
    </location>
</feature>
<dbReference type="OMA" id="TREVIHE"/>
<feature type="region of interest" description="Disordered" evidence="6">
    <location>
        <begin position="570"/>
        <end position="676"/>
    </location>
</feature>
<dbReference type="InterPro" id="IPR059169">
    <property type="entry name" value="GCP5_N_ext"/>
</dbReference>
<keyword evidence="4" id="KW-0493">Microtubule</keyword>
<evidence type="ECO:0000256" key="5">
    <source>
        <dbReference type="ARBA" id="ARBA00023212"/>
    </source>
</evidence>
<dbReference type="InterPro" id="IPR007259">
    <property type="entry name" value="GCP"/>
</dbReference>
<keyword evidence="10" id="KW-1185">Reference proteome</keyword>
<feature type="compositionally biased region" description="Acidic residues" evidence="6">
    <location>
        <begin position="140"/>
        <end position="149"/>
    </location>
</feature>
<evidence type="ECO:0000256" key="6">
    <source>
        <dbReference type="SAM" id="MobiDB-lite"/>
    </source>
</evidence>
<dbReference type="GO" id="GO:0000922">
    <property type="term" value="C:spindle pole"/>
    <property type="evidence" value="ECO:0007669"/>
    <property type="project" value="InterPro"/>
</dbReference>
<dbReference type="EMBL" id="DF237029">
    <property type="protein sequence ID" value="GAQ81443.1"/>
    <property type="molecule type" value="Genomic_DNA"/>
</dbReference>
<evidence type="ECO:0000259" key="7">
    <source>
        <dbReference type="Pfam" id="PF04130"/>
    </source>
</evidence>
<dbReference type="Pfam" id="PF17681">
    <property type="entry name" value="GCP_N_terminal"/>
    <property type="match status" value="1"/>
</dbReference>
<dbReference type="InterPro" id="IPR041470">
    <property type="entry name" value="GCP_N"/>
</dbReference>
<keyword evidence="3" id="KW-0963">Cytoplasm</keyword>
<feature type="region of interest" description="Disordered" evidence="6">
    <location>
        <begin position="493"/>
        <end position="540"/>
    </location>
</feature>
<dbReference type="GO" id="GO:0000278">
    <property type="term" value="P:mitotic cell cycle"/>
    <property type="evidence" value="ECO:0000318"/>
    <property type="project" value="GO_Central"/>
</dbReference>
<feature type="compositionally biased region" description="Polar residues" evidence="6">
    <location>
        <begin position="623"/>
        <end position="634"/>
    </location>
</feature>
<feature type="compositionally biased region" description="Low complexity" evidence="6">
    <location>
        <begin position="520"/>
        <end position="529"/>
    </location>
</feature>
<name>A0A1Y1HTI8_KLENI</name>
<evidence type="ECO:0000256" key="1">
    <source>
        <dbReference type="ARBA" id="ARBA00004245"/>
    </source>
</evidence>
<dbReference type="GO" id="GO:0000930">
    <property type="term" value="C:gamma-tubulin complex"/>
    <property type="evidence" value="ECO:0000318"/>
    <property type="project" value="GO_Central"/>
</dbReference>
<feature type="region of interest" description="Disordered" evidence="6">
    <location>
        <begin position="131"/>
        <end position="190"/>
    </location>
</feature>
<dbReference type="OrthoDB" id="66546at2759"/>
<dbReference type="Pfam" id="PF04130">
    <property type="entry name" value="GCP_C_terminal"/>
    <property type="match status" value="1"/>
</dbReference>
<dbReference type="GO" id="GO:0051225">
    <property type="term" value="P:spindle assembly"/>
    <property type="evidence" value="ECO:0000318"/>
    <property type="project" value="GO_Central"/>
</dbReference>
<dbReference type="InterPro" id="IPR042241">
    <property type="entry name" value="GCP_C_sf"/>
</dbReference>
<dbReference type="InterPro" id="IPR040457">
    <property type="entry name" value="GCP_C"/>
</dbReference>
<evidence type="ECO:0000313" key="9">
    <source>
        <dbReference type="EMBL" id="GAQ81443.1"/>
    </source>
</evidence>
<gene>
    <name evidence="9" type="ORF">KFL_000800210</name>
</gene>
<dbReference type="GO" id="GO:0007020">
    <property type="term" value="P:microtubule nucleation"/>
    <property type="evidence" value="ECO:0000318"/>
    <property type="project" value="GO_Central"/>
</dbReference>
<dbReference type="PANTHER" id="PTHR19302">
    <property type="entry name" value="GAMMA TUBULIN COMPLEX PROTEIN"/>
    <property type="match status" value="1"/>
</dbReference>
<dbReference type="GO" id="GO:0031122">
    <property type="term" value="P:cytoplasmic microtubule organization"/>
    <property type="evidence" value="ECO:0000318"/>
    <property type="project" value="GO_Central"/>
</dbReference>
<feature type="domain" description="Gamma tubulin complex component C-terminal" evidence="7">
    <location>
        <begin position="922"/>
        <end position="1225"/>
    </location>
</feature>
<evidence type="ECO:0000256" key="2">
    <source>
        <dbReference type="ARBA" id="ARBA00010337"/>
    </source>
</evidence>
<accession>A0A1Y1HTI8</accession>
<feature type="compositionally biased region" description="Low complexity" evidence="6">
    <location>
        <begin position="579"/>
        <end position="595"/>
    </location>
</feature>
<feature type="domain" description="Gamma tubulin complex component protein N-terminal" evidence="8">
    <location>
        <begin position="255"/>
        <end position="497"/>
    </location>
</feature>